<dbReference type="Proteomes" id="UP001596157">
    <property type="component" value="Unassembled WGS sequence"/>
</dbReference>
<evidence type="ECO:0000256" key="6">
    <source>
        <dbReference type="ARBA" id="ARBA00023136"/>
    </source>
</evidence>
<feature type="transmembrane region" description="Helical" evidence="8">
    <location>
        <begin position="12"/>
        <end position="36"/>
    </location>
</feature>
<dbReference type="RefSeq" id="WP_378248280.1">
    <property type="nucleotide sequence ID" value="NZ_JBHSKF010000006.1"/>
</dbReference>
<evidence type="ECO:0000256" key="1">
    <source>
        <dbReference type="ARBA" id="ARBA00004651"/>
    </source>
</evidence>
<accession>A0ABW0ENU2</accession>
<sequence>MIAIKNLLGERGRLITSLIGVAFAVMLVLVMTGIFVGTTNQVTTYIDNSRGAVWVAQPGTTQMFRSVSWLPGDTEQQLEGVDGAGEVSPILGVPSSFVRDGNQTAFYLLGYDPQAHQGGPWSVSEGRADVGPGEVVLDRVLASKNGVTVGDTVELVDGEFTVVGLSDETAAVGNFYAFVTLDDAAELLRAGDRVSYYLVQPEPGTSASALVTRINEQVGSVDALTSEEFAENSKAIVVSMIGRPLYAMIAIGLLVGIALVALTVLATVAEQMQEFGVLKAVGVSSRQLYREVLLQAGLLAVVGYLIGAGIAYGAQFGIREGLGDVTVEVTPVMLAGMFGVTVLMAVLGSITPVRRVARLDAAVVFRR</sequence>
<keyword evidence="5 8" id="KW-1133">Transmembrane helix</keyword>
<protein>
    <submittedName>
        <fullName evidence="11">ABC transporter permease</fullName>
    </submittedName>
</protein>
<feature type="transmembrane region" description="Helical" evidence="8">
    <location>
        <begin position="292"/>
        <end position="312"/>
    </location>
</feature>
<evidence type="ECO:0000313" key="12">
    <source>
        <dbReference type="Proteomes" id="UP001596157"/>
    </source>
</evidence>
<dbReference type="Pfam" id="PF12704">
    <property type="entry name" value="MacB_PCD"/>
    <property type="match status" value="1"/>
</dbReference>
<evidence type="ECO:0000256" key="4">
    <source>
        <dbReference type="ARBA" id="ARBA00022692"/>
    </source>
</evidence>
<evidence type="ECO:0000256" key="5">
    <source>
        <dbReference type="ARBA" id="ARBA00022989"/>
    </source>
</evidence>
<keyword evidence="4 8" id="KW-0812">Transmembrane</keyword>
<evidence type="ECO:0000256" key="7">
    <source>
        <dbReference type="ARBA" id="ARBA00038076"/>
    </source>
</evidence>
<comment type="similarity">
    <text evidence="7">Belongs to the ABC-4 integral membrane protein family.</text>
</comment>
<feature type="domain" description="ABC3 transporter permease C-terminal" evidence="9">
    <location>
        <begin position="247"/>
        <end position="359"/>
    </location>
</feature>
<dbReference type="InterPro" id="IPR025857">
    <property type="entry name" value="MacB_PCD"/>
</dbReference>
<keyword evidence="6 8" id="KW-0472">Membrane</keyword>
<proteinExistence type="inferred from homology"/>
<comment type="caution">
    <text evidence="11">The sequence shown here is derived from an EMBL/GenBank/DDBJ whole genome shotgun (WGS) entry which is preliminary data.</text>
</comment>
<evidence type="ECO:0000256" key="2">
    <source>
        <dbReference type="ARBA" id="ARBA00022448"/>
    </source>
</evidence>
<name>A0ABW0ENU2_9PSEU</name>
<dbReference type="InterPro" id="IPR003838">
    <property type="entry name" value="ABC3_permease_C"/>
</dbReference>
<evidence type="ECO:0000256" key="3">
    <source>
        <dbReference type="ARBA" id="ARBA00022475"/>
    </source>
</evidence>
<keyword evidence="3" id="KW-1003">Cell membrane</keyword>
<dbReference type="PANTHER" id="PTHR43738">
    <property type="entry name" value="ABC TRANSPORTER, MEMBRANE PROTEIN"/>
    <property type="match status" value="1"/>
</dbReference>
<evidence type="ECO:0000313" key="11">
    <source>
        <dbReference type="EMBL" id="MFC5288431.1"/>
    </source>
</evidence>
<evidence type="ECO:0000259" key="10">
    <source>
        <dbReference type="Pfam" id="PF12704"/>
    </source>
</evidence>
<feature type="transmembrane region" description="Helical" evidence="8">
    <location>
        <begin position="332"/>
        <end position="350"/>
    </location>
</feature>
<dbReference type="Pfam" id="PF02687">
    <property type="entry name" value="FtsX"/>
    <property type="match status" value="1"/>
</dbReference>
<keyword evidence="2" id="KW-0813">Transport</keyword>
<evidence type="ECO:0000256" key="8">
    <source>
        <dbReference type="SAM" id="Phobius"/>
    </source>
</evidence>
<evidence type="ECO:0000259" key="9">
    <source>
        <dbReference type="Pfam" id="PF02687"/>
    </source>
</evidence>
<comment type="subcellular location">
    <subcellularLocation>
        <location evidence="1">Cell membrane</location>
        <topology evidence="1">Multi-pass membrane protein</topology>
    </subcellularLocation>
</comment>
<dbReference type="EMBL" id="JBHSKF010000006">
    <property type="protein sequence ID" value="MFC5288431.1"/>
    <property type="molecule type" value="Genomic_DNA"/>
</dbReference>
<keyword evidence="12" id="KW-1185">Reference proteome</keyword>
<reference evidence="12" key="1">
    <citation type="journal article" date="2019" name="Int. J. Syst. Evol. Microbiol.">
        <title>The Global Catalogue of Microorganisms (GCM) 10K type strain sequencing project: providing services to taxonomists for standard genome sequencing and annotation.</title>
        <authorList>
            <consortium name="The Broad Institute Genomics Platform"/>
            <consortium name="The Broad Institute Genome Sequencing Center for Infectious Disease"/>
            <person name="Wu L."/>
            <person name="Ma J."/>
        </authorList>
    </citation>
    <scope>NUCLEOTIDE SEQUENCE [LARGE SCALE GENOMIC DNA]</scope>
    <source>
        <strain evidence="12">CCUG 59778</strain>
    </source>
</reference>
<organism evidence="11 12">
    <name type="scientific">Actinokineospora guangxiensis</name>
    <dbReference type="NCBI Taxonomy" id="1490288"/>
    <lineage>
        <taxon>Bacteria</taxon>
        <taxon>Bacillati</taxon>
        <taxon>Actinomycetota</taxon>
        <taxon>Actinomycetes</taxon>
        <taxon>Pseudonocardiales</taxon>
        <taxon>Pseudonocardiaceae</taxon>
        <taxon>Actinokineospora</taxon>
    </lineage>
</organism>
<dbReference type="PANTHER" id="PTHR43738:SF1">
    <property type="entry name" value="HEMIN TRANSPORT SYSTEM PERMEASE PROTEIN HRTB-RELATED"/>
    <property type="match status" value="1"/>
</dbReference>
<feature type="transmembrane region" description="Helical" evidence="8">
    <location>
        <begin position="245"/>
        <end position="269"/>
    </location>
</feature>
<feature type="domain" description="MacB-like periplasmic core" evidence="10">
    <location>
        <begin position="16"/>
        <end position="216"/>
    </location>
</feature>
<gene>
    <name evidence="11" type="ORF">ACFPM7_15325</name>
</gene>
<dbReference type="InterPro" id="IPR051125">
    <property type="entry name" value="ABC-4/HrtB_transporter"/>
</dbReference>